<dbReference type="EMBL" id="JAUSVL010000001">
    <property type="protein sequence ID" value="MDQ0290696.1"/>
    <property type="molecule type" value="Genomic_DNA"/>
</dbReference>
<reference evidence="3" key="1">
    <citation type="submission" date="2023-07" db="EMBL/GenBank/DDBJ databases">
        <title>Genomic Encyclopedia of Type Strains, Phase IV (KMG-IV): sequencing the most valuable type-strain genomes for metagenomic binning, comparative biology and taxonomic classification.</title>
        <authorList>
            <person name="Goeker M."/>
        </authorList>
    </citation>
    <scope>NUCLEOTIDE SEQUENCE</scope>
    <source>
        <strain evidence="3">DSM 24202</strain>
    </source>
</reference>
<feature type="transmembrane region" description="Helical" evidence="1">
    <location>
        <begin position="6"/>
        <end position="31"/>
    </location>
</feature>
<dbReference type="InterPro" id="IPR027558">
    <property type="entry name" value="Pre_pil_HX9DG_C"/>
</dbReference>
<keyword evidence="4" id="KW-1185">Reference proteome</keyword>
<evidence type="ECO:0000256" key="1">
    <source>
        <dbReference type="SAM" id="Phobius"/>
    </source>
</evidence>
<dbReference type="InterPro" id="IPR045584">
    <property type="entry name" value="Pilin-like"/>
</dbReference>
<keyword evidence="1" id="KW-1133">Transmembrane helix</keyword>
<dbReference type="NCBIfam" id="TIGR04294">
    <property type="entry name" value="pre_pil_HX9DG"/>
    <property type="match status" value="1"/>
</dbReference>
<dbReference type="Pfam" id="PF07963">
    <property type="entry name" value="N_methyl"/>
    <property type="match status" value="1"/>
</dbReference>
<evidence type="ECO:0000259" key="2">
    <source>
        <dbReference type="Pfam" id="PF07596"/>
    </source>
</evidence>
<comment type="caution">
    <text evidence="3">The sequence shown here is derived from an EMBL/GenBank/DDBJ whole genome shotgun (WGS) entry which is preliminary data.</text>
</comment>
<dbReference type="SUPFAM" id="SSF54523">
    <property type="entry name" value="Pili subunits"/>
    <property type="match status" value="1"/>
</dbReference>
<protein>
    <submittedName>
        <fullName evidence="3">Prepilin-type processing-associated H-X9-DG protein/prepilin-type N-terminal cleavage/methylation domain-containing protein</fullName>
    </submittedName>
</protein>
<dbReference type="RefSeq" id="WP_307262445.1">
    <property type="nucleotide sequence ID" value="NZ_JAUSVL010000001.1"/>
</dbReference>
<proteinExistence type="predicted"/>
<dbReference type="InterPro" id="IPR012902">
    <property type="entry name" value="N_methyl_site"/>
</dbReference>
<evidence type="ECO:0000313" key="4">
    <source>
        <dbReference type="Proteomes" id="UP001238163"/>
    </source>
</evidence>
<name>A0AAE4APK7_9BACT</name>
<keyword evidence="1" id="KW-0472">Membrane</keyword>
<dbReference type="Gene3D" id="3.30.700.10">
    <property type="entry name" value="Glycoprotein, Type 4 Pilin"/>
    <property type="match status" value="1"/>
</dbReference>
<organism evidence="3 4">
    <name type="scientific">Oligosphaera ethanolica</name>
    <dbReference type="NCBI Taxonomy" id="760260"/>
    <lineage>
        <taxon>Bacteria</taxon>
        <taxon>Pseudomonadati</taxon>
        <taxon>Lentisphaerota</taxon>
        <taxon>Oligosphaeria</taxon>
        <taxon>Oligosphaerales</taxon>
        <taxon>Oligosphaeraceae</taxon>
        <taxon>Oligosphaera</taxon>
    </lineage>
</organism>
<evidence type="ECO:0000313" key="3">
    <source>
        <dbReference type="EMBL" id="MDQ0290696.1"/>
    </source>
</evidence>
<feature type="domain" description="DUF1559" evidence="2">
    <location>
        <begin position="32"/>
        <end position="59"/>
    </location>
</feature>
<sequence length="228" mass="25222">MKKTVYFTLIELLVVIAIIAILAAMLLPALAKAREKARAISCTSNFKQIGTAFTMYVDDADGSMPSCFAMPNDWAGAPRTGSPSMNKPPQILFWDYIGGNYKSFICPSDPTPKTYDFWEFRNFDGHTELSTNGSSVIHNEPMFAWTNNRKYHLSSTPSPTLCMVASEGFHVGAYTLGVLDPIATTTGKRIDWSHNEQVNVLFVDGHVEMVRLLGISKKVILHPTNSVP</sequence>
<dbReference type="InterPro" id="IPR011453">
    <property type="entry name" value="DUF1559"/>
</dbReference>
<accession>A0AAE4APK7</accession>
<keyword evidence="1" id="KW-0812">Transmembrane</keyword>
<dbReference type="AlphaFoldDB" id="A0AAE4APK7"/>
<dbReference type="NCBIfam" id="TIGR02532">
    <property type="entry name" value="IV_pilin_GFxxxE"/>
    <property type="match status" value="1"/>
</dbReference>
<dbReference type="PANTHER" id="PTHR30093">
    <property type="entry name" value="GENERAL SECRETION PATHWAY PROTEIN G"/>
    <property type="match status" value="1"/>
</dbReference>
<gene>
    <name evidence="3" type="ORF">J3R75_002803</name>
</gene>
<dbReference type="Proteomes" id="UP001238163">
    <property type="component" value="Unassembled WGS sequence"/>
</dbReference>
<dbReference type="Pfam" id="PF07596">
    <property type="entry name" value="SBP_bac_10"/>
    <property type="match status" value="1"/>
</dbReference>